<accession>A0A3N4I7K3</accession>
<keyword evidence="2" id="KW-1185">Reference proteome</keyword>
<organism evidence="1 2">
    <name type="scientific">Ascobolus immersus RN42</name>
    <dbReference type="NCBI Taxonomy" id="1160509"/>
    <lineage>
        <taxon>Eukaryota</taxon>
        <taxon>Fungi</taxon>
        <taxon>Dikarya</taxon>
        <taxon>Ascomycota</taxon>
        <taxon>Pezizomycotina</taxon>
        <taxon>Pezizomycetes</taxon>
        <taxon>Pezizales</taxon>
        <taxon>Ascobolaceae</taxon>
        <taxon>Ascobolus</taxon>
    </lineage>
</organism>
<proteinExistence type="predicted"/>
<dbReference type="Proteomes" id="UP000275078">
    <property type="component" value="Unassembled WGS sequence"/>
</dbReference>
<sequence length="215" mass="24174">MVGSFRQRPKDFTVQIRRLINLTTNENKRSSYHPSQTVPQQRNPELLESRLIPSPSYPGLRLCRAILPDHSRFCPSYQSSSTPRSHQMITTTSNMCDLPLKTWLKQILRKKKKSKTLQLGRAGRVDYVGIVSVRLPKETNSEEGYVRVIQLALDMGGDQDDGVIHYHTFDVNDSFYIAYLQFAAGRVALAFKKSAVQLAFVTGVCVTVNIGGGLD</sequence>
<name>A0A3N4I7K3_ASCIM</name>
<evidence type="ECO:0000313" key="2">
    <source>
        <dbReference type="Proteomes" id="UP000275078"/>
    </source>
</evidence>
<dbReference type="EMBL" id="ML119721">
    <property type="protein sequence ID" value="RPA77764.1"/>
    <property type="molecule type" value="Genomic_DNA"/>
</dbReference>
<reference evidence="1 2" key="1">
    <citation type="journal article" date="2018" name="Nat. Ecol. Evol.">
        <title>Pezizomycetes genomes reveal the molecular basis of ectomycorrhizal truffle lifestyle.</title>
        <authorList>
            <person name="Murat C."/>
            <person name="Payen T."/>
            <person name="Noel B."/>
            <person name="Kuo A."/>
            <person name="Morin E."/>
            <person name="Chen J."/>
            <person name="Kohler A."/>
            <person name="Krizsan K."/>
            <person name="Balestrini R."/>
            <person name="Da Silva C."/>
            <person name="Montanini B."/>
            <person name="Hainaut M."/>
            <person name="Levati E."/>
            <person name="Barry K.W."/>
            <person name="Belfiori B."/>
            <person name="Cichocki N."/>
            <person name="Clum A."/>
            <person name="Dockter R.B."/>
            <person name="Fauchery L."/>
            <person name="Guy J."/>
            <person name="Iotti M."/>
            <person name="Le Tacon F."/>
            <person name="Lindquist E.A."/>
            <person name="Lipzen A."/>
            <person name="Malagnac F."/>
            <person name="Mello A."/>
            <person name="Molinier V."/>
            <person name="Miyauchi S."/>
            <person name="Poulain J."/>
            <person name="Riccioni C."/>
            <person name="Rubini A."/>
            <person name="Sitrit Y."/>
            <person name="Splivallo R."/>
            <person name="Traeger S."/>
            <person name="Wang M."/>
            <person name="Zifcakova L."/>
            <person name="Wipf D."/>
            <person name="Zambonelli A."/>
            <person name="Paolocci F."/>
            <person name="Nowrousian M."/>
            <person name="Ottonello S."/>
            <person name="Baldrian P."/>
            <person name="Spatafora J.W."/>
            <person name="Henrissat B."/>
            <person name="Nagy L.G."/>
            <person name="Aury J.M."/>
            <person name="Wincker P."/>
            <person name="Grigoriev I.V."/>
            <person name="Bonfante P."/>
            <person name="Martin F.M."/>
        </authorList>
    </citation>
    <scope>NUCLEOTIDE SEQUENCE [LARGE SCALE GENOMIC DNA]</scope>
    <source>
        <strain evidence="1 2">RN42</strain>
    </source>
</reference>
<gene>
    <name evidence="1" type="ORF">BJ508DRAFT_164610</name>
</gene>
<dbReference type="AlphaFoldDB" id="A0A3N4I7K3"/>
<protein>
    <submittedName>
        <fullName evidence="1">Uncharacterized protein</fullName>
    </submittedName>
</protein>
<evidence type="ECO:0000313" key="1">
    <source>
        <dbReference type="EMBL" id="RPA77764.1"/>
    </source>
</evidence>